<protein>
    <submittedName>
        <fullName evidence="1">Uncharacterized protein</fullName>
    </submittedName>
</protein>
<name>A0ABP6VTG6_9PSEU</name>
<evidence type="ECO:0000313" key="2">
    <source>
        <dbReference type="Proteomes" id="UP001500689"/>
    </source>
</evidence>
<accession>A0ABP6VTG6</accession>
<gene>
    <name evidence="1" type="ORF">GCM10022222_26010</name>
</gene>
<dbReference type="EMBL" id="BAAAZN010000004">
    <property type="protein sequence ID" value="GAA3541217.1"/>
    <property type="molecule type" value="Genomic_DNA"/>
</dbReference>
<sequence length="133" mass="14713">MRSPAASGPAVPATAGIGRHRLGLPRRLPLTTRTGRRCPSRLTTGLPRVRLTGTRLTGLTGVRRNGTRWVRLTGLSRVRRRDGSWPARLAHVRLSSSWLARLTTAGRDRSRLTRVRRHRTRVSGLLRCAGGGR</sequence>
<comment type="caution">
    <text evidence="1">The sequence shown here is derived from an EMBL/GenBank/DDBJ whole genome shotgun (WGS) entry which is preliminary data.</text>
</comment>
<proteinExistence type="predicted"/>
<dbReference type="Proteomes" id="UP001500689">
    <property type="component" value="Unassembled WGS sequence"/>
</dbReference>
<reference evidence="2" key="1">
    <citation type="journal article" date="2019" name="Int. J. Syst. Evol. Microbiol.">
        <title>The Global Catalogue of Microorganisms (GCM) 10K type strain sequencing project: providing services to taxonomists for standard genome sequencing and annotation.</title>
        <authorList>
            <consortium name="The Broad Institute Genomics Platform"/>
            <consortium name="The Broad Institute Genome Sequencing Center for Infectious Disease"/>
            <person name="Wu L."/>
            <person name="Ma J."/>
        </authorList>
    </citation>
    <scope>NUCLEOTIDE SEQUENCE [LARGE SCALE GENOMIC DNA]</scope>
    <source>
        <strain evidence="2">JCM 16898</strain>
    </source>
</reference>
<keyword evidence="2" id="KW-1185">Reference proteome</keyword>
<evidence type="ECO:0000313" key="1">
    <source>
        <dbReference type="EMBL" id="GAA3541217.1"/>
    </source>
</evidence>
<organism evidence="1 2">
    <name type="scientific">Amycolatopsis ultiminotia</name>
    <dbReference type="NCBI Taxonomy" id="543629"/>
    <lineage>
        <taxon>Bacteria</taxon>
        <taxon>Bacillati</taxon>
        <taxon>Actinomycetota</taxon>
        <taxon>Actinomycetes</taxon>
        <taxon>Pseudonocardiales</taxon>
        <taxon>Pseudonocardiaceae</taxon>
        <taxon>Amycolatopsis</taxon>
    </lineage>
</organism>